<evidence type="ECO:0000256" key="2">
    <source>
        <dbReference type="ARBA" id="ARBA00003906"/>
    </source>
</evidence>
<dbReference type="GO" id="GO:0009083">
    <property type="term" value="P:branched-chain amino acid catabolic process"/>
    <property type="evidence" value="ECO:0007669"/>
    <property type="project" value="TreeGrafter"/>
</dbReference>
<dbReference type="InterPro" id="IPR001017">
    <property type="entry name" value="DH_E1"/>
</dbReference>
<dbReference type="GO" id="GO:0003863">
    <property type="term" value="F:branched-chain 2-oxo acid dehydrogenase activity"/>
    <property type="evidence" value="ECO:0007669"/>
    <property type="project" value="UniProtKB-EC"/>
</dbReference>
<dbReference type="InterPro" id="IPR033248">
    <property type="entry name" value="Transketolase_C"/>
</dbReference>
<dbReference type="GO" id="GO:0007584">
    <property type="term" value="P:response to nutrient"/>
    <property type="evidence" value="ECO:0007669"/>
    <property type="project" value="TreeGrafter"/>
</dbReference>
<dbReference type="InterPro" id="IPR005475">
    <property type="entry name" value="Transketolase-like_Pyr-bd"/>
</dbReference>
<dbReference type="AlphaFoldDB" id="A0A557SI42"/>
<sequence length="723" mass="78805">MSGDLPDAVIQLKPKDVDLTPAEVVDLFESQLMSRHLDYQSRKLRARNESFYTIGSAGHEGNAVLGKLFRITDMAFLHYRSGALLIQRSKQRPGETPLYDMLLSFAASKEDPISGGRHKVLGSKTLWVPPQTSTIASHLPKAMGAAHGLGLAQVLLPDGKPFPADSVILCNFGDASANHSTAQGAINAASWAAYQNSPMPIVFVCEDNGIGISTSTPKGWIHASFSGRAGLHYIYCDGTDLLDCTRGVKEAIRYARRFRKPVFLHMRAVRLMGHAGSDTEVSYRALQQVEADELHDPLLHSARLLLDHGMLSAEAICQLNSQIEQRVARIAELAIKRPKLQTAEEVMASVIPVAQKYGEIPEVDSKTREAMLGKDLRQLNKPQNMARLINLALADILLEYPHSVVCGEDVGKKGGVYSVTTGLFDKFGAHRVINTLLDEQSILGLAIGLAHTGFLPIPEIQFLAYVHNAEDQIRGEAATLSFFSGGQYTNPMVIRIAGLAYQKGFGGHFHNDNSFAVFRDIPGVVIACPSNGADAVQMLRRCVALAHEQRRVVIFIEPIALYMTRDLHEAGDDLWASIYQSPTEGEPIALSQFGCQGEGTDLCIMSYGNGYYLSRQAARVLEQEHGVALRLIDLRWLAPLDEAGLIKAAAPCRDVLIVDECRRTGSISEALVTLLTEQAPGEHRIARVTAEDSFIPLAEAANLVLPDKQQIVSAALALLGGVR</sequence>
<dbReference type="Pfam" id="PF00676">
    <property type="entry name" value="E1_dh"/>
    <property type="match status" value="1"/>
</dbReference>
<dbReference type="OrthoDB" id="9780894at2"/>
<dbReference type="Gene3D" id="3.40.50.920">
    <property type="match status" value="1"/>
</dbReference>
<comment type="function">
    <text evidence="2">E1 component of the 2-oxoglutarate dehydrogenase (OGDH) complex which catalyzes the decarboxylation of 2-oxoglutarate, the first step in the conversion of 2-oxoglutarate to succinyl-CoA and CO(2).</text>
</comment>
<accession>A0A557SI42</accession>
<evidence type="ECO:0000256" key="4">
    <source>
        <dbReference type="ARBA" id="ARBA00023002"/>
    </source>
</evidence>
<keyword evidence="8" id="KW-1185">Reference proteome</keyword>
<dbReference type="Proteomes" id="UP000316649">
    <property type="component" value="Unassembled WGS sequence"/>
</dbReference>
<evidence type="ECO:0000313" key="7">
    <source>
        <dbReference type="EMBL" id="TVO77098.1"/>
    </source>
</evidence>
<evidence type="ECO:0000313" key="8">
    <source>
        <dbReference type="Proteomes" id="UP000316649"/>
    </source>
</evidence>
<dbReference type="InterPro" id="IPR009014">
    <property type="entry name" value="Transketo_C/PFOR_II"/>
</dbReference>
<dbReference type="SUPFAM" id="SSF52922">
    <property type="entry name" value="TK C-terminal domain-like"/>
    <property type="match status" value="1"/>
</dbReference>
<evidence type="ECO:0000256" key="1">
    <source>
        <dbReference type="ARBA" id="ARBA00001964"/>
    </source>
</evidence>
<reference evidence="7 8" key="1">
    <citation type="submission" date="2019-07" db="EMBL/GenBank/DDBJ databases">
        <title>The pathways for chlorine oxyanion respiration interact through the shared metabolite chlorate.</title>
        <authorList>
            <person name="Barnum T.P."/>
            <person name="Cheng Y."/>
            <person name="Hill K.A."/>
            <person name="Lucas L.N."/>
            <person name="Carlson H.K."/>
            <person name="Coates J.D."/>
        </authorList>
    </citation>
    <scope>NUCLEOTIDE SEQUENCE [LARGE SCALE GENOMIC DNA]</scope>
    <source>
        <strain evidence="7 8">BK-1</strain>
    </source>
</reference>
<comment type="cofactor">
    <cofactor evidence="1">
        <name>thiamine diphosphate</name>
        <dbReference type="ChEBI" id="CHEBI:58937"/>
    </cofactor>
</comment>
<keyword evidence="5" id="KW-0786">Thiamine pyrophosphate</keyword>
<dbReference type="Pfam" id="PF02779">
    <property type="entry name" value="Transket_pyr"/>
    <property type="match status" value="1"/>
</dbReference>
<dbReference type="SUPFAM" id="SSF52518">
    <property type="entry name" value="Thiamin diphosphate-binding fold (THDP-binding)"/>
    <property type="match status" value="2"/>
</dbReference>
<evidence type="ECO:0000256" key="5">
    <source>
        <dbReference type="ARBA" id="ARBA00023052"/>
    </source>
</evidence>
<dbReference type="PANTHER" id="PTHR42980:SF1">
    <property type="entry name" value="2-OXOISOVALERATE DEHYDROGENASE SUBUNIT BETA, MITOCHONDRIAL"/>
    <property type="match status" value="1"/>
</dbReference>
<dbReference type="SMART" id="SM00861">
    <property type="entry name" value="Transket_pyr"/>
    <property type="match status" value="1"/>
</dbReference>
<comment type="caution">
    <text evidence="7">The sequence shown here is derived from an EMBL/GenBank/DDBJ whole genome shotgun (WGS) entry which is preliminary data.</text>
</comment>
<proteinExistence type="predicted"/>
<dbReference type="InterPro" id="IPR029061">
    <property type="entry name" value="THDP-binding"/>
</dbReference>
<gene>
    <name evidence="7" type="ORF">FHP88_04185</name>
</gene>
<dbReference type="EMBL" id="VMNH01000005">
    <property type="protein sequence ID" value="TVO77098.1"/>
    <property type="molecule type" value="Genomic_DNA"/>
</dbReference>
<dbReference type="Pfam" id="PF02780">
    <property type="entry name" value="Transketolase_C"/>
    <property type="match status" value="1"/>
</dbReference>
<keyword evidence="4" id="KW-0560">Oxidoreductase</keyword>
<dbReference type="PANTHER" id="PTHR42980">
    <property type="entry name" value="2-OXOISOVALERATE DEHYDROGENASE SUBUNIT BETA-RELATED"/>
    <property type="match status" value="1"/>
</dbReference>
<name>A0A557SI42_9GAMM</name>
<protein>
    <recommendedName>
        <fullName evidence="3">3-methyl-2-oxobutanoate dehydrogenase (2-methylpropanoyl-transferring)</fullName>
        <ecNumber evidence="3">1.2.4.4</ecNumber>
    </recommendedName>
</protein>
<dbReference type="Gene3D" id="3.40.50.970">
    <property type="match status" value="2"/>
</dbReference>
<evidence type="ECO:0000259" key="6">
    <source>
        <dbReference type="SMART" id="SM00861"/>
    </source>
</evidence>
<organism evidence="7 8">
    <name type="scientific">Sedimenticola selenatireducens</name>
    <dbReference type="NCBI Taxonomy" id="191960"/>
    <lineage>
        <taxon>Bacteria</taxon>
        <taxon>Pseudomonadati</taxon>
        <taxon>Pseudomonadota</taxon>
        <taxon>Gammaproteobacteria</taxon>
        <taxon>Chromatiales</taxon>
        <taxon>Sedimenticolaceae</taxon>
        <taxon>Sedimenticola</taxon>
    </lineage>
</organism>
<evidence type="ECO:0000256" key="3">
    <source>
        <dbReference type="ARBA" id="ARBA00012277"/>
    </source>
</evidence>
<feature type="domain" description="Transketolase-like pyrimidine-binding" evidence="6">
    <location>
        <begin position="383"/>
        <end position="564"/>
    </location>
</feature>
<dbReference type="EC" id="1.2.4.4" evidence="3"/>